<protein>
    <submittedName>
        <fullName evidence="2">Uncharacterized protein</fullName>
    </submittedName>
</protein>
<evidence type="ECO:0000313" key="1">
    <source>
        <dbReference type="EMBL" id="CAF3292193.1"/>
    </source>
</evidence>
<proteinExistence type="predicted"/>
<dbReference type="Proteomes" id="UP000663825">
    <property type="component" value="Unassembled WGS sequence"/>
</dbReference>
<reference evidence="2" key="1">
    <citation type="submission" date="2021-02" db="EMBL/GenBank/DDBJ databases">
        <authorList>
            <person name="Nowell W R."/>
        </authorList>
    </citation>
    <scope>NUCLEOTIDE SEQUENCE</scope>
</reference>
<feature type="non-terminal residue" evidence="2">
    <location>
        <position position="1"/>
    </location>
</feature>
<evidence type="ECO:0000313" key="2">
    <source>
        <dbReference type="EMBL" id="CAF4646264.1"/>
    </source>
</evidence>
<accession>A0A821F286</accession>
<dbReference type="Proteomes" id="UP000663873">
    <property type="component" value="Unassembled WGS sequence"/>
</dbReference>
<dbReference type="AlphaFoldDB" id="A0A821F286"/>
<dbReference type="EMBL" id="CAJNXB010003037">
    <property type="protein sequence ID" value="CAF3292193.1"/>
    <property type="molecule type" value="Genomic_DNA"/>
</dbReference>
<name>A0A821F286_9BILA</name>
<dbReference type="OrthoDB" id="10046275at2759"/>
<sequence length="134" mass="15238">MNKRTSSKIYWTCKTKNFTAKAQTDPSNNLLGLNEEHKDLIQPGHTEIQSFRKILENRVMNETMSITKIYDKEIAKAQFSSEILASVPIIYDIYSGLNQARRKLALALTFPSFDIPITCQITLTGEKILISDIL</sequence>
<gene>
    <name evidence="3" type="ORF">QYT958_LOCUS23307</name>
    <name evidence="1" type="ORF">TIS948_LOCUS17619</name>
    <name evidence="2" type="ORF">UJA718_LOCUS33439</name>
</gene>
<evidence type="ECO:0000313" key="4">
    <source>
        <dbReference type="Proteomes" id="UP000663873"/>
    </source>
</evidence>
<keyword evidence="4" id="KW-1185">Reference proteome</keyword>
<organism evidence="2 4">
    <name type="scientific">Rotaria socialis</name>
    <dbReference type="NCBI Taxonomy" id="392032"/>
    <lineage>
        <taxon>Eukaryota</taxon>
        <taxon>Metazoa</taxon>
        <taxon>Spiralia</taxon>
        <taxon>Gnathifera</taxon>
        <taxon>Rotifera</taxon>
        <taxon>Eurotatoria</taxon>
        <taxon>Bdelloidea</taxon>
        <taxon>Philodinida</taxon>
        <taxon>Philodinidae</taxon>
        <taxon>Rotaria</taxon>
    </lineage>
</organism>
<evidence type="ECO:0000313" key="3">
    <source>
        <dbReference type="EMBL" id="CAF4791414.1"/>
    </source>
</evidence>
<comment type="caution">
    <text evidence="2">The sequence shown here is derived from an EMBL/GenBank/DDBJ whole genome shotgun (WGS) entry which is preliminary data.</text>
</comment>
<dbReference type="EMBL" id="CAJOBP010029415">
    <property type="protein sequence ID" value="CAF4646264.1"/>
    <property type="molecule type" value="Genomic_DNA"/>
</dbReference>
<dbReference type="Proteomes" id="UP000663848">
    <property type="component" value="Unassembled WGS sequence"/>
</dbReference>
<dbReference type="EMBL" id="CAJOBR010004684">
    <property type="protein sequence ID" value="CAF4791414.1"/>
    <property type="molecule type" value="Genomic_DNA"/>
</dbReference>